<organism evidence="17 18">
    <name type="scientific">Pseudohalioglobus sediminis</name>
    <dbReference type="NCBI Taxonomy" id="2606449"/>
    <lineage>
        <taxon>Bacteria</taxon>
        <taxon>Pseudomonadati</taxon>
        <taxon>Pseudomonadota</taxon>
        <taxon>Gammaproteobacteria</taxon>
        <taxon>Cellvibrionales</taxon>
        <taxon>Halieaceae</taxon>
        <taxon>Pseudohalioglobus</taxon>
    </lineage>
</organism>
<feature type="transmembrane region" description="Helical" evidence="14">
    <location>
        <begin position="39"/>
        <end position="59"/>
    </location>
</feature>
<dbReference type="InterPro" id="IPR005467">
    <property type="entry name" value="His_kinase_dom"/>
</dbReference>
<keyword evidence="7 14" id="KW-0812">Transmembrane</keyword>
<dbReference type="AlphaFoldDB" id="A0A5B0WSH4"/>
<dbReference type="PROSITE" id="PS50283">
    <property type="entry name" value="NA_SOLUT_SYMP_3"/>
    <property type="match status" value="1"/>
</dbReference>
<feature type="transmembrane region" description="Helical" evidence="14">
    <location>
        <begin position="200"/>
        <end position="218"/>
    </location>
</feature>
<dbReference type="PROSITE" id="PS50112">
    <property type="entry name" value="PAS"/>
    <property type="match status" value="1"/>
</dbReference>
<evidence type="ECO:0000256" key="3">
    <source>
        <dbReference type="ARBA" id="ARBA00006434"/>
    </source>
</evidence>
<dbReference type="InterPro" id="IPR013767">
    <property type="entry name" value="PAS_fold"/>
</dbReference>
<dbReference type="SMART" id="SM00091">
    <property type="entry name" value="PAS"/>
    <property type="match status" value="1"/>
</dbReference>
<evidence type="ECO:0000256" key="12">
    <source>
        <dbReference type="ARBA" id="ARBA00023012"/>
    </source>
</evidence>
<dbReference type="NCBIfam" id="TIGR00229">
    <property type="entry name" value="sensory_box"/>
    <property type="match status" value="1"/>
</dbReference>
<dbReference type="GO" id="GO:0000155">
    <property type="term" value="F:phosphorelay sensor kinase activity"/>
    <property type="evidence" value="ECO:0007669"/>
    <property type="project" value="InterPro"/>
</dbReference>
<dbReference type="Pfam" id="PF00989">
    <property type="entry name" value="PAS"/>
    <property type="match status" value="1"/>
</dbReference>
<dbReference type="InterPro" id="IPR036890">
    <property type="entry name" value="HATPase_C_sf"/>
</dbReference>
<dbReference type="PROSITE" id="PS50109">
    <property type="entry name" value="HIS_KIN"/>
    <property type="match status" value="1"/>
</dbReference>
<comment type="similarity">
    <text evidence="3">Belongs to the sodium:solute symporter (SSF) (TC 2.A.21) family.</text>
</comment>
<feature type="transmembrane region" description="Helical" evidence="14">
    <location>
        <begin position="436"/>
        <end position="458"/>
    </location>
</feature>
<keyword evidence="9" id="KW-0418">Kinase</keyword>
<evidence type="ECO:0000256" key="1">
    <source>
        <dbReference type="ARBA" id="ARBA00000085"/>
    </source>
</evidence>
<dbReference type="Gene3D" id="1.20.1730.10">
    <property type="entry name" value="Sodium/glucose cotransporter"/>
    <property type="match status" value="1"/>
</dbReference>
<feature type="transmembrane region" description="Helical" evidence="14">
    <location>
        <begin position="250"/>
        <end position="269"/>
    </location>
</feature>
<dbReference type="EMBL" id="VTUX01000006">
    <property type="protein sequence ID" value="KAA1190020.1"/>
    <property type="molecule type" value="Genomic_DNA"/>
</dbReference>
<dbReference type="Gene3D" id="3.30.450.20">
    <property type="entry name" value="PAS domain"/>
    <property type="match status" value="1"/>
</dbReference>
<dbReference type="GO" id="GO:0016020">
    <property type="term" value="C:membrane"/>
    <property type="evidence" value="ECO:0007669"/>
    <property type="project" value="UniProtKB-SubCell"/>
</dbReference>
<dbReference type="Proteomes" id="UP000323708">
    <property type="component" value="Unassembled WGS sequence"/>
</dbReference>
<dbReference type="PROSITE" id="PS01032">
    <property type="entry name" value="PPM_1"/>
    <property type="match status" value="1"/>
</dbReference>
<dbReference type="GO" id="GO:0005524">
    <property type="term" value="F:ATP binding"/>
    <property type="evidence" value="ECO:0007669"/>
    <property type="project" value="UniProtKB-KW"/>
</dbReference>
<comment type="subcellular location">
    <subcellularLocation>
        <location evidence="2">Membrane</location>
        <topology evidence="2">Multi-pass membrane protein</topology>
    </subcellularLocation>
</comment>
<dbReference type="InterPro" id="IPR003594">
    <property type="entry name" value="HATPase_dom"/>
</dbReference>
<evidence type="ECO:0000256" key="4">
    <source>
        <dbReference type="ARBA" id="ARBA00012438"/>
    </source>
</evidence>
<evidence type="ECO:0000256" key="14">
    <source>
        <dbReference type="SAM" id="Phobius"/>
    </source>
</evidence>
<feature type="domain" description="Histidine kinase" evidence="15">
    <location>
        <begin position="762"/>
        <end position="977"/>
    </location>
</feature>
<evidence type="ECO:0000256" key="11">
    <source>
        <dbReference type="ARBA" id="ARBA00022989"/>
    </source>
</evidence>
<comment type="catalytic activity">
    <reaction evidence="1">
        <text>ATP + protein L-histidine = ADP + protein N-phospho-L-histidine.</text>
        <dbReference type="EC" id="2.7.13.3"/>
    </reaction>
</comment>
<dbReference type="InterPro" id="IPR000014">
    <property type="entry name" value="PAS"/>
</dbReference>
<feature type="transmembrane region" description="Helical" evidence="14">
    <location>
        <begin position="479"/>
        <end position="501"/>
    </location>
</feature>
<keyword evidence="12" id="KW-0902">Two-component regulatory system</keyword>
<dbReference type="InterPro" id="IPR004358">
    <property type="entry name" value="Sig_transdc_His_kin-like_C"/>
</dbReference>
<dbReference type="InterPro" id="IPR003661">
    <property type="entry name" value="HisK_dim/P_dom"/>
</dbReference>
<dbReference type="SUPFAM" id="SSF55874">
    <property type="entry name" value="ATPase domain of HSP90 chaperone/DNA topoisomerase II/histidine kinase"/>
    <property type="match status" value="1"/>
</dbReference>
<dbReference type="GO" id="GO:0043169">
    <property type="term" value="F:cation binding"/>
    <property type="evidence" value="ECO:0007669"/>
    <property type="project" value="InterPro"/>
</dbReference>
<dbReference type="InterPro" id="IPR035965">
    <property type="entry name" value="PAS-like_dom_sf"/>
</dbReference>
<dbReference type="PRINTS" id="PR00344">
    <property type="entry name" value="BCTRLSENSOR"/>
</dbReference>
<keyword evidence="18" id="KW-1185">Reference proteome</keyword>
<evidence type="ECO:0000256" key="7">
    <source>
        <dbReference type="ARBA" id="ARBA00022692"/>
    </source>
</evidence>
<feature type="transmembrane region" description="Helical" evidence="14">
    <location>
        <begin position="71"/>
        <end position="94"/>
    </location>
</feature>
<dbReference type="SMART" id="SM00387">
    <property type="entry name" value="HATPase_c"/>
    <property type="match status" value="1"/>
</dbReference>
<evidence type="ECO:0000313" key="17">
    <source>
        <dbReference type="EMBL" id="KAA1190020.1"/>
    </source>
</evidence>
<keyword evidence="8" id="KW-0547">Nucleotide-binding</keyword>
<feature type="transmembrane region" description="Helical" evidence="14">
    <location>
        <begin position="281"/>
        <end position="301"/>
    </location>
</feature>
<dbReference type="SUPFAM" id="SSF47384">
    <property type="entry name" value="Homodimeric domain of signal transducing histidine kinase"/>
    <property type="match status" value="1"/>
</dbReference>
<sequence length="984" mass="107186">MNFSLAQILLFVAVYLSGLFAVAYLADRGTIPARITKHPAVYVLSLGVFAGAMASNGVIDIAYHYGYNFLLYYAGAGLVFVLATMLLFPLLRLSRVYQLSSLADMLVFRFRSPRVGAAITIAMCLALLPMLALQIQAVGDSVHILAGHDHPLDDAGFHHEGVALLTCLVIVVFAILFGTRHLSSQDRNTGLVTAMAFESLVKLAALSLLMLVAIYGVFDGHGDMQQWLQQSPAAEQQLTRRLPLEHTHSLMLVFFAGAVCMPHIFHMLFAENTDTRDLRSATWGMPLYMMLLSLPVLPLAWAGMRLQHDLPMAYTGLAMGASLASPAVSSIAFVATLSAASATIIVATLALANMCLNHLVLPSRLLNLGQDGSIYRNLKWLRRALIAVLILAGYLFYLSLSGRQSLVELGLVAFSGTLQFLPGLVATPYWPRANRIGLLAGLWGGLGFWFFTVMLPTTRGYLPEIGIWFSALVGDTENIWATATVLALSINVALFVVVSLLTRTSEEERVAAEICSMDDLARPIRQMLPLTSAAEFADKLAPALGENTAQAELERALQQLQFARSESRPYALRRLRRRIEANLSGLLGPAVAHNIVERCIPIQAGGTEDINLIERSLDASHQYFTGLAADLDALRRRYRETLDTLPVGICSLGSDGELIMWNRSMQDITGVAAADVLGSLLSALPEPWQTLFDDFRNHESNSVLKTEVEEASSDSRWVSLHKTETLEGDVILLVEDITAFERMEEELLHNERLASIGRLAAGVAHEIGNPVTGIACLAQNLEYAEDPEEISSTAGEILKQTERVTRIVESLVNFSHAGSSTGELELMPCNLADCVDEAVHLLSLDRDAPSIVFRNHCDREILVLADSQRLLQVFVNLLGNARDACDETGLVQVQSFTRGQRVLIDVDDNGCGIPATLKSQVFEPFVTTKDPGTGTGLGLALVYSIMEDLGGSIHLTSPLQSGHNPGTRFTLELALANYGETFAM</sequence>
<feature type="transmembrane region" description="Helical" evidence="14">
    <location>
        <begin position="157"/>
        <end position="179"/>
    </location>
</feature>
<dbReference type="SMART" id="SM00388">
    <property type="entry name" value="HisKA"/>
    <property type="match status" value="1"/>
</dbReference>
<reference evidence="17 18" key="1">
    <citation type="submission" date="2019-09" db="EMBL/GenBank/DDBJ databases">
        <authorList>
            <person name="Chen X.-Y."/>
        </authorList>
    </citation>
    <scope>NUCLEOTIDE SEQUENCE [LARGE SCALE GENOMIC DNA]</scope>
    <source>
        <strain evidence="17 18">NY5</strain>
    </source>
</reference>
<dbReference type="Gene3D" id="3.30.565.10">
    <property type="entry name" value="Histidine kinase-like ATPase, C-terminal domain"/>
    <property type="match status" value="1"/>
</dbReference>
<dbReference type="Pfam" id="PF00512">
    <property type="entry name" value="HisKA"/>
    <property type="match status" value="1"/>
</dbReference>
<keyword evidence="5" id="KW-0597">Phosphoprotein</keyword>
<feature type="domain" description="PAS" evidence="16">
    <location>
        <begin position="634"/>
        <end position="715"/>
    </location>
</feature>
<dbReference type="InterPro" id="IPR036097">
    <property type="entry name" value="HisK_dim/P_sf"/>
</dbReference>
<dbReference type="PANTHER" id="PTHR43065:SF10">
    <property type="entry name" value="PEROXIDE STRESS-ACTIVATED HISTIDINE KINASE MAK3"/>
    <property type="match status" value="1"/>
</dbReference>
<gene>
    <name evidence="17" type="ORF">F0M18_13195</name>
</gene>
<accession>A0A5B0WSH4</accession>
<feature type="transmembrane region" description="Helical" evidence="14">
    <location>
        <begin position="342"/>
        <end position="360"/>
    </location>
</feature>
<protein>
    <recommendedName>
        <fullName evidence="4">histidine kinase</fullName>
        <ecNumber evidence="4">2.7.13.3</ecNumber>
    </recommendedName>
</protein>
<dbReference type="InterPro" id="IPR038377">
    <property type="entry name" value="Na/Glc_symporter_sf"/>
</dbReference>
<dbReference type="RefSeq" id="WP_149611920.1">
    <property type="nucleotide sequence ID" value="NZ_VTUX01000006.1"/>
</dbReference>
<proteinExistence type="inferred from homology"/>
<dbReference type="Pfam" id="PF02518">
    <property type="entry name" value="HATPase_c"/>
    <property type="match status" value="1"/>
</dbReference>
<evidence type="ECO:0000256" key="9">
    <source>
        <dbReference type="ARBA" id="ARBA00022777"/>
    </source>
</evidence>
<keyword evidence="11 14" id="KW-1133">Transmembrane helix</keyword>
<feature type="transmembrane region" description="Helical" evidence="14">
    <location>
        <begin position="6"/>
        <end position="27"/>
    </location>
</feature>
<keyword evidence="6" id="KW-0808">Transferase</keyword>
<dbReference type="GO" id="GO:0006355">
    <property type="term" value="P:regulation of DNA-templated transcription"/>
    <property type="evidence" value="ECO:0007669"/>
    <property type="project" value="InterPro"/>
</dbReference>
<dbReference type="InterPro" id="IPR000222">
    <property type="entry name" value="PP2C_BS"/>
</dbReference>
<name>A0A5B0WSH4_9GAMM</name>
<evidence type="ECO:0000256" key="8">
    <source>
        <dbReference type="ARBA" id="ARBA00022741"/>
    </source>
</evidence>
<keyword evidence="10" id="KW-0067">ATP-binding</keyword>
<keyword evidence="13 14" id="KW-0472">Membrane</keyword>
<evidence type="ECO:0000256" key="2">
    <source>
        <dbReference type="ARBA" id="ARBA00004141"/>
    </source>
</evidence>
<dbReference type="SUPFAM" id="SSF55785">
    <property type="entry name" value="PYP-like sensor domain (PAS domain)"/>
    <property type="match status" value="1"/>
</dbReference>
<evidence type="ECO:0000256" key="6">
    <source>
        <dbReference type="ARBA" id="ARBA00022679"/>
    </source>
</evidence>
<feature type="transmembrane region" description="Helical" evidence="14">
    <location>
        <begin position="409"/>
        <end position="430"/>
    </location>
</feature>
<dbReference type="CDD" id="cd00082">
    <property type="entry name" value="HisKA"/>
    <property type="match status" value="1"/>
</dbReference>
<dbReference type="EC" id="2.7.13.3" evidence="4"/>
<dbReference type="GO" id="GO:0022857">
    <property type="term" value="F:transmembrane transporter activity"/>
    <property type="evidence" value="ECO:0007669"/>
    <property type="project" value="InterPro"/>
</dbReference>
<feature type="transmembrane region" description="Helical" evidence="14">
    <location>
        <begin position="380"/>
        <end position="397"/>
    </location>
</feature>
<evidence type="ECO:0000313" key="18">
    <source>
        <dbReference type="Proteomes" id="UP000323708"/>
    </source>
</evidence>
<dbReference type="PANTHER" id="PTHR43065">
    <property type="entry name" value="SENSOR HISTIDINE KINASE"/>
    <property type="match status" value="1"/>
</dbReference>
<evidence type="ECO:0000259" key="15">
    <source>
        <dbReference type="PROSITE" id="PS50109"/>
    </source>
</evidence>
<comment type="caution">
    <text evidence="17">The sequence shown here is derived from an EMBL/GenBank/DDBJ whole genome shotgun (WGS) entry which is preliminary data.</text>
</comment>
<feature type="transmembrane region" description="Helical" evidence="14">
    <location>
        <begin position="313"/>
        <end position="335"/>
    </location>
</feature>
<evidence type="ECO:0000259" key="16">
    <source>
        <dbReference type="PROSITE" id="PS50112"/>
    </source>
</evidence>
<evidence type="ECO:0000256" key="10">
    <source>
        <dbReference type="ARBA" id="ARBA00022840"/>
    </source>
</evidence>
<feature type="transmembrane region" description="Helical" evidence="14">
    <location>
        <begin position="115"/>
        <end position="137"/>
    </location>
</feature>
<dbReference type="InterPro" id="IPR001734">
    <property type="entry name" value="Na/solute_symporter"/>
</dbReference>
<dbReference type="Gene3D" id="1.10.287.130">
    <property type="match status" value="1"/>
</dbReference>
<evidence type="ECO:0000256" key="5">
    <source>
        <dbReference type="ARBA" id="ARBA00022553"/>
    </source>
</evidence>
<evidence type="ECO:0000256" key="13">
    <source>
        <dbReference type="ARBA" id="ARBA00023136"/>
    </source>
</evidence>